<evidence type="ECO:0000256" key="19">
    <source>
        <dbReference type="ARBA" id="ARBA00044770"/>
    </source>
</evidence>
<keyword evidence="6" id="KW-0808">Transferase</keyword>
<feature type="transmembrane region" description="Helical" evidence="23">
    <location>
        <begin position="380"/>
        <end position="402"/>
    </location>
</feature>
<organism evidence="24 25">
    <name type="scientific">Labedella phragmitis</name>
    <dbReference type="NCBI Taxonomy" id="2498849"/>
    <lineage>
        <taxon>Bacteria</taxon>
        <taxon>Bacillati</taxon>
        <taxon>Actinomycetota</taxon>
        <taxon>Actinomycetes</taxon>
        <taxon>Micrococcales</taxon>
        <taxon>Microbacteriaceae</taxon>
        <taxon>Labedella</taxon>
    </lineage>
</organism>
<feature type="transmembrane region" description="Helical" evidence="23">
    <location>
        <begin position="82"/>
        <end position="103"/>
    </location>
</feature>
<dbReference type="RefSeq" id="WP_128494327.1">
    <property type="nucleotide sequence ID" value="NZ_RZNB01000002.1"/>
</dbReference>
<dbReference type="PROSITE" id="PS00428">
    <property type="entry name" value="FTSW_RODA_SPOVE"/>
    <property type="match status" value="1"/>
</dbReference>
<dbReference type="InterPro" id="IPR001182">
    <property type="entry name" value="FtsW/RodA"/>
</dbReference>
<feature type="transmembrane region" description="Helical" evidence="23">
    <location>
        <begin position="206"/>
        <end position="222"/>
    </location>
</feature>
<comment type="subcellular location">
    <subcellularLocation>
        <location evidence="1">Cell membrane</location>
        <topology evidence="1">Multi-pass membrane protein</topology>
    </subcellularLocation>
</comment>
<evidence type="ECO:0000256" key="20">
    <source>
        <dbReference type="ARBA" id="ARBA00049902"/>
    </source>
</evidence>
<keyword evidence="25" id="KW-1185">Reference proteome</keyword>
<evidence type="ECO:0000256" key="8">
    <source>
        <dbReference type="ARBA" id="ARBA00022960"/>
    </source>
</evidence>
<dbReference type="OrthoDB" id="9768187at2"/>
<accession>A0A3S5CEU4</accession>
<keyword evidence="4" id="KW-0132">Cell division</keyword>
<comment type="caution">
    <text evidence="24">The sequence shown here is derived from an EMBL/GenBank/DDBJ whole genome shotgun (WGS) entry which is preliminary data.</text>
</comment>
<dbReference type="GO" id="GO:0008955">
    <property type="term" value="F:peptidoglycan glycosyltransferase activity"/>
    <property type="evidence" value="ECO:0007669"/>
    <property type="project" value="UniProtKB-EC"/>
</dbReference>
<feature type="region of interest" description="Disordered" evidence="22">
    <location>
        <begin position="1"/>
        <end position="33"/>
    </location>
</feature>
<evidence type="ECO:0000256" key="7">
    <source>
        <dbReference type="ARBA" id="ARBA00022692"/>
    </source>
</evidence>
<keyword evidence="3" id="KW-1003">Cell membrane</keyword>
<reference evidence="24 25" key="1">
    <citation type="submission" date="2018-12" db="EMBL/GenBank/DDBJ databases">
        <authorList>
            <person name="Li F."/>
        </authorList>
    </citation>
    <scope>NUCLEOTIDE SEQUENCE [LARGE SCALE GENOMIC DNA]</scope>
    <source>
        <strain evidence="24 25">11W25H-1</strain>
    </source>
</reference>
<keyword evidence="13" id="KW-0961">Cell wall biogenesis/degradation</keyword>
<evidence type="ECO:0000256" key="4">
    <source>
        <dbReference type="ARBA" id="ARBA00022618"/>
    </source>
</evidence>
<dbReference type="GO" id="GO:0009252">
    <property type="term" value="P:peptidoglycan biosynthetic process"/>
    <property type="evidence" value="ECO:0007669"/>
    <property type="project" value="UniProtKB-KW"/>
</dbReference>
<feature type="transmembrane region" description="Helical" evidence="23">
    <location>
        <begin position="314"/>
        <end position="336"/>
    </location>
</feature>
<evidence type="ECO:0000256" key="3">
    <source>
        <dbReference type="ARBA" id="ARBA00022475"/>
    </source>
</evidence>
<dbReference type="AlphaFoldDB" id="A0A3S5CEU4"/>
<evidence type="ECO:0000313" key="24">
    <source>
        <dbReference type="EMBL" id="RWZ51611.1"/>
    </source>
</evidence>
<evidence type="ECO:0000256" key="13">
    <source>
        <dbReference type="ARBA" id="ARBA00023316"/>
    </source>
</evidence>
<feature type="transmembrane region" description="Helical" evidence="23">
    <location>
        <begin position="115"/>
        <end position="136"/>
    </location>
</feature>
<comment type="pathway">
    <text evidence="2">Cell wall biogenesis; peptidoglycan biosynthesis.</text>
</comment>
<evidence type="ECO:0000256" key="5">
    <source>
        <dbReference type="ARBA" id="ARBA00022676"/>
    </source>
</evidence>
<comment type="catalytic activity">
    <reaction evidence="20">
        <text>[GlcNAc-(1-&gt;4)-Mur2Ac(oyl-L-Ala-gamma-D-Glu-L-Lys-D-Ala-D-Ala)](n)-di-trans,octa-cis-undecaprenyl diphosphate + beta-D-GlcNAc-(1-&gt;4)-Mur2Ac(oyl-L-Ala-gamma-D-Glu-L-Lys-D-Ala-D-Ala)-di-trans,octa-cis-undecaprenyl diphosphate = [GlcNAc-(1-&gt;4)-Mur2Ac(oyl-L-Ala-gamma-D-Glu-L-Lys-D-Ala-D-Ala)](n+1)-di-trans,octa-cis-undecaprenyl diphosphate + di-trans,octa-cis-undecaprenyl diphosphate + H(+)</text>
        <dbReference type="Rhea" id="RHEA:23708"/>
        <dbReference type="Rhea" id="RHEA-COMP:9602"/>
        <dbReference type="Rhea" id="RHEA-COMP:9603"/>
        <dbReference type="ChEBI" id="CHEBI:15378"/>
        <dbReference type="ChEBI" id="CHEBI:58405"/>
        <dbReference type="ChEBI" id="CHEBI:60033"/>
        <dbReference type="ChEBI" id="CHEBI:78435"/>
        <dbReference type="EC" id="2.4.99.28"/>
    </reaction>
</comment>
<dbReference type="GO" id="GO:0032153">
    <property type="term" value="C:cell division site"/>
    <property type="evidence" value="ECO:0007669"/>
    <property type="project" value="TreeGrafter"/>
</dbReference>
<evidence type="ECO:0000256" key="21">
    <source>
        <dbReference type="ARBA" id="ARBA00049966"/>
    </source>
</evidence>
<keyword evidence="12" id="KW-0131">Cell cycle</keyword>
<evidence type="ECO:0000256" key="18">
    <source>
        <dbReference type="ARBA" id="ARBA00041418"/>
    </source>
</evidence>
<dbReference type="Pfam" id="PF01098">
    <property type="entry name" value="FTSW_RODA_SPOVE"/>
    <property type="match status" value="1"/>
</dbReference>
<evidence type="ECO:0000256" key="6">
    <source>
        <dbReference type="ARBA" id="ARBA00022679"/>
    </source>
</evidence>
<dbReference type="InterPro" id="IPR018365">
    <property type="entry name" value="Cell_cycle_FtsW-rel_CS"/>
</dbReference>
<feature type="transmembrane region" description="Helical" evidence="23">
    <location>
        <begin position="348"/>
        <end position="368"/>
    </location>
</feature>
<gene>
    <name evidence="24" type="primary">ftsW</name>
    <name evidence="24" type="ORF">ELQ90_05765</name>
</gene>
<evidence type="ECO:0000256" key="9">
    <source>
        <dbReference type="ARBA" id="ARBA00022984"/>
    </source>
</evidence>
<evidence type="ECO:0000256" key="17">
    <source>
        <dbReference type="ARBA" id="ARBA00041185"/>
    </source>
</evidence>
<evidence type="ECO:0000256" key="23">
    <source>
        <dbReference type="SAM" id="Phobius"/>
    </source>
</evidence>
<feature type="transmembrane region" description="Helical" evidence="23">
    <location>
        <begin position="183"/>
        <end position="200"/>
    </location>
</feature>
<dbReference type="Proteomes" id="UP000288547">
    <property type="component" value="Unassembled WGS sequence"/>
</dbReference>
<comment type="similarity">
    <text evidence="16">Belongs to the SEDS family. FtsW subfamily.</text>
</comment>
<evidence type="ECO:0000256" key="1">
    <source>
        <dbReference type="ARBA" id="ARBA00004651"/>
    </source>
</evidence>
<feature type="transmembrane region" description="Helical" evidence="23">
    <location>
        <begin position="156"/>
        <end position="171"/>
    </location>
</feature>
<keyword evidence="11 23" id="KW-0472">Membrane</keyword>
<keyword evidence="7 23" id="KW-0812">Transmembrane</keyword>
<keyword evidence="9" id="KW-0573">Peptidoglycan synthesis</keyword>
<protein>
    <recommendedName>
        <fullName evidence="17">Probable peptidoglycan glycosyltransferase FtsW</fullName>
        <ecNumber evidence="19">2.4.99.28</ecNumber>
    </recommendedName>
    <alternativeName>
        <fullName evidence="18">Cell division protein FtsW</fullName>
    </alternativeName>
    <alternativeName>
        <fullName evidence="15">Cell wall polymerase</fullName>
    </alternativeName>
    <alternativeName>
        <fullName evidence="14">Peptidoglycan polymerase</fullName>
    </alternativeName>
</protein>
<evidence type="ECO:0000256" key="11">
    <source>
        <dbReference type="ARBA" id="ARBA00023136"/>
    </source>
</evidence>
<keyword evidence="8" id="KW-0133">Cell shape</keyword>
<dbReference type="NCBIfam" id="TIGR02614">
    <property type="entry name" value="ftsW"/>
    <property type="match status" value="1"/>
</dbReference>
<sequence>MSAPPHHRRRTEAERPASDRTGPGPTADSSRPASARISLGRLALADSSNYLLLLGTTLFLVIFGLVMVLSSSSIESWTDDKGFFGGFWKQATYAIIGVPLMLVMSRMPLSFWKRIAWPAILLAMALQALVFSPLGIEDYGNRNWIKIGSISGQPSEFVKLALVVWLAFVLSRKRELLTDWKHALIPVIPVGGVAIGLVFLGRDLGTVLILASIVFAALYFAGVRWRILLPVMIVSGVAAAAAVATSSNRMRRLMSFLDPTCADYEGVCWQPLHGTWALANGGLFGVGLGNSVEKWDWLPAASNDYIFAIVGEELGLVGAVVLLLMFVLLAVALLRVIRSSTDPFVRTATGAVLMWLIGQAFVNIGVVLRVFPVLGVPLPFISAGGTALITSLMAVGVVLSFARHEARRASLVQQGRGILR</sequence>
<evidence type="ECO:0000256" key="2">
    <source>
        <dbReference type="ARBA" id="ARBA00004752"/>
    </source>
</evidence>
<dbReference type="InterPro" id="IPR013437">
    <property type="entry name" value="FtsW"/>
</dbReference>
<dbReference type="EMBL" id="RZNB01000002">
    <property type="protein sequence ID" value="RWZ51611.1"/>
    <property type="molecule type" value="Genomic_DNA"/>
</dbReference>
<feature type="transmembrane region" description="Helical" evidence="23">
    <location>
        <begin position="50"/>
        <end position="70"/>
    </location>
</feature>
<feature type="transmembrane region" description="Helical" evidence="23">
    <location>
        <begin position="227"/>
        <end position="247"/>
    </location>
</feature>
<proteinExistence type="inferred from homology"/>
<dbReference type="EC" id="2.4.99.28" evidence="19"/>
<dbReference type="GO" id="GO:0008360">
    <property type="term" value="P:regulation of cell shape"/>
    <property type="evidence" value="ECO:0007669"/>
    <property type="project" value="UniProtKB-KW"/>
</dbReference>
<dbReference type="GO" id="GO:0005886">
    <property type="term" value="C:plasma membrane"/>
    <property type="evidence" value="ECO:0007669"/>
    <property type="project" value="UniProtKB-SubCell"/>
</dbReference>
<evidence type="ECO:0000256" key="15">
    <source>
        <dbReference type="ARBA" id="ARBA00033270"/>
    </source>
</evidence>
<dbReference type="GO" id="GO:0071555">
    <property type="term" value="P:cell wall organization"/>
    <property type="evidence" value="ECO:0007669"/>
    <property type="project" value="UniProtKB-KW"/>
</dbReference>
<keyword evidence="5" id="KW-0328">Glycosyltransferase</keyword>
<evidence type="ECO:0000256" key="22">
    <source>
        <dbReference type="SAM" id="MobiDB-lite"/>
    </source>
</evidence>
<keyword evidence="10 23" id="KW-1133">Transmembrane helix</keyword>
<dbReference type="GO" id="GO:0015648">
    <property type="term" value="F:lipid-linked peptidoglycan transporter activity"/>
    <property type="evidence" value="ECO:0007669"/>
    <property type="project" value="TreeGrafter"/>
</dbReference>
<evidence type="ECO:0000313" key="25">
    <source>
        <dbReference type="Proteomes" id="UP000288547"/>
    </source>
</evidence>
<dbReference type="PANTHER" id="PTHR30474">
    <property type="entry name" value="CELL CYCLE PROTEIN"/>
    <property type="match status" value="1"/>
</dbReference>
<dbReference type="PANTHER" id="PTHR30474:SF2">
    <property type="entry name" value="PEPTIDOGLYCAN GLYCOSYLTRANSFERASE FTSW-RELATED"/>
    <property type="match status" value="1"/>
</dbReference>
<dbReference type="GO" id="GO:0051301">
    <property type="term" value="P:cell division"/>
    <property type="evidence" value="ECO:0007669"/>
    <property type="project" value="UniProtKB-KW"/>
</dbReference>
<evidence type="ECO:0000256" key="14">
    <source>
        <dbReference type="ARBA" id="ARBA00032370"/>
    </source>
</evidence>
<name>A0A3S5CEU4_9MICO</name>
<feature type="compositionally biased region" description="Basic residues" evidence="22">
    <location>
        <begin position="1"/>
        <end position="10"/>
    </location>
</feature>
<evidence type="ECO:0000256" key="12">
    <source>
        <dbReference type="ARBA" id="ARBA00023306"/>
    </source>
</evidence>
<evidence type="ECO:0000256" key="16">
    <source>
        <dbReference type="ARBA" id="ARBA00038053"/>
    </source>
</evidence>
<comment type="function">
    <text evidence="21">Peptidoglycan polymerase that is essential for cell division.</text>
</comment>
<evidence type="ECO:0000256" key="10">
    <source>
        <dbReference type="ARBA" id="ARBA00022989"/>
    </source>
</evidence>